<comment type="caution">
    <text evidence="6">The sequence shown here is derived from an EMBL/GenBank/DDBJ whole genome shotgun (WGS) entry which is preliminary data.</text>
</comment>
<evidence type="ECO:0000256" key="1">
    <source>
        <dbReference type="ARBA" id="ARBA00023015"/>
    </source>
</evidence>
<evidence type="ECO:0000256" key="2">
    <source>
        <dbReference type="ARBA" id="ARBA00023125"/>
    </source>
</evidence>
<gene>
    <name evidence="6" type="ORF">RB614_27390</name>
</gene>
<evidence type="ECO:0000313" key="7">
    <source>
        <dbReference type="Proteomes" id="UP001230908"/>
    </source>
</evidence>
<keyword evidence="7" id="KW-1185">Reference proteome</keyword>
<evidence type="ECO:0000256" key="4">
    <source>
        <dbReference type="SAM" id="MobiDB-lite"/>
    </source>
</evidence>
<evidence type="ECO:0000259" key="5">
    <source>
        <dbReference type="SMART" id="SM00421"/>
    </source>
</evidence>
<dbReference type="InterPro" id="IPR036388">
    <property type="entry name" value="WH-like_DNA-bd_sf"/>
</dbReference>
<feature type="domain" description="HTH luxR-type" evidence="5">
    <location>
        <begin position="22"/>
        <end position="79"/>
    </location>
</feature>
<accession>A0ABU0ZNK8</accession>
<dbReference type="InterPro" id="IPR016032">
    <property type="entry name" value="Sig_transdc_resp-reg_C-effctor"/>
</dbReference>
<evidence type="ECO:0000256" key="3">
    <source>
        <dbReference type="ARBA" id="ARBA00023163"/>
    </source>
</evidence>
<dbReference type="SMART" id="SM00421">
    <property type="entry name" value="HTH_LUXR"/>
    <property type="match status" value="2"/>
</dbReference>
<evidence type="ECO:0000313" key="6">
    <source>
        <dbReference type="EMBL" id="MDQ7908256.1"/>
    </source>
</evidence>
<dbReference type="PANTHER" id="PTHR43214">
    <property type="entry name" value="TWO-COMPONENT RESPONSE REGULATOR"/>
    <property type="match status" value="1"/>
</dbReference>
<keyword evidence="3" id="KW-0804">Transcription</keyword>
<dbReference type="Proteomes" id="UP001230908">
    <property type="component" value="Unassembled WGS sequence"/>
</dbReference>
<protein>
    <recommendedName>
        <fullName evidence="5">HTH luxR-type domain-containing protein</fullName>
    </recommendedName>
</protein>
<proteinExistence type="predicted"/>
<dbReference type="SUPFAM" id="SSF46894">
    <property type="entry name" value="C-terminal effector domain of the bipartite response regulators"/>
    <property type="match status" value="2"/>
</dbReference>
<dbReference type="RefSeq" id="WP_308715526.1">
    <property type="nucleotide sequence ID" value="NZ_JAVHUY010000029.1"/>
</dbReference>
<feature type="domain" description="HTH luxR-type" evidence="5">
    <location>
        <begin position="97"/>
        <end position="154"/>
    </location>
</feature>
<dbReference type="PANTHER" id="PTHR43214:SF24">
    <property type="entry name" value="TRANSCRIPTIONAL REGULATORY PROTEIN NARL-RELATED"/>
    <property type="match status" value="1"/>
</dbReference>
<sequence>MAASLGMLSCGGGSTGSQTTRPAELTGAQWRILRLMTMGMSDVALSSATGATVKTVRRHVTAVLLVLGARTRFAGGVEAARRGWLRAEHLAAGGADDGSLTPFDRRVLALLAAGHRDAYVATLTGTCVRTVRRRITAIVAHFGVTSRFAAGVEAYRRGLVPAALAHPGRASDGSPVRRSRSPAA</sequence>
<dbReference type="EMBL" id="JAVHUY010000029">
    <property type="protein sequence ID" value="MDQ7908256.1"/>
    <property type="molecule type" value="Genomic_DNA"/>
</dbReference>
<dbReference type="Gene3D" id="1.10.10.10">
    <property type="entry name" value="Winged helix-like DNA-binding domain superfamily/Winged helix DNA-binding domain"/>
    <property type="match status" value="2"/>
</dbReference>
<name>A0ABU0ZNK8_9ACTN</name>
<dbReference type="InterPro" id="IPR039420">
    <property type="entry name" value="WalR-like"/>
</dbReference>
<keyword evidence="1" id="KW-0805">Transcription regulation</keyword>
<organism evidence="6 7">
    <name type="scientific">Phytohabitans maris</name>
    <dbReference type="NCBI Taxonomy" id="3071409"/>
    <lineage>
        <taxon>Bacteria</taxon>
        <taxon>Bacillati</taxon>
        <taxon>Actinomycetota</taxon>
        <taxon>Actinomycetes</taxon>
        <taxon>Micromonosporales</taxon>
        <taxon>Micromonosporaceae</taxon>
    </lineage>
</organism>
<keyword evidence="2" id="KW-0238">DNA-binding</keyword>
<reference evidence="6 7" key="1">
    <citation type="submission" date="2023-08" db="EMBL/GenBank/DDBJ databases">
        <title>Phytohabitans sansha sp. nov., isolated from marine sediment.</title>
        <authorList>
            <person name="Zhao Y."/>
            <person name="Yi K."/>
        </authorList>
    </citation>
    <scope>NUCLEOTIDE SEQUENCE [LARGE SCALE GENOMIC DNA]</scope>
    <source>
        <strain evidence="6 7">ZYX-F-186</strain>
    </source>
</reference>
<dbReference type="InterPro" id="IPR000792">
    <property type="entry name" value="Tscrpt_reg_LuxR_C"/>
</dbReference>
<feature type="region of interest" description="Disordered" evidence="4">
    <location>
        <begin position="1"/>
        <end position="21"/>
    </location>
</feature>